<dbReference type="OrthoDB" id="7736698at2759"/>
<gene>
    <name evidence="2" type="primary">IGFALS_0</name>
    <name evidence="2" type="ORF">Bhyg_09393</name>
</gene>
<feature type="signal peptide" evidence="1">
    <location>
        <begin position="1"/>
        <end position="23"/>
    </location>
</feature>
<dbReference type="Proteomes" id="UP001151699">
    <property type="component" value="Chromosome B"/>
</dbReference>
<reference evidence="2" key="1">
    <citation type="submission" date="2022-07" db="EMBL/GenBank/DDBJ databases">
        <authorList>
            <person name="Trinca V."/>
            <person name="Uliana J.V.C."/>
            <person name="Torres T.T."/>
            <person name="Ward R.J."/>
            <person name="Monesi N."/>
        </authorList>
    </citation>
    <scope>NUCLEOTIDE SEQUENCE</scope>
    <source>
        <strain evidence="2">HSMRA1968</strain>
        <tissue evidence="2">Whole embryos</tissue>
    </source>
</reference>
<keyword evidence="1" id="KW-0732">Signal</keyword>
<dbReference type="SUPFAM" id="SSF52058">
    <property type="entry name" value="L domain-like"/>
    <property type="match status" value="1"/>
</dbReference>
<protein>
    <submittedName>
        <fullName evidence="2">Insulin-like growth factor-binding protein complex acid labile subunit</fullName>
    </submittedName>
</protein>
<feature type="chain" id="PRO_5040492909" evidence="1">
    <location>
        <begin position="24"/>
        <end position="217"/>
    </location>
</feature>
<dbReference type="Gene3D" id="3.80.10.10">
    <property type="entry name" value="Ribonuclease Inhibitor"/>
    <property type="match status" value="1"/>
</dbReference>
<evidence type="ECO:0000313" key="3">
    <source>
        <dbReference type="Proteomes" id="UP001151699"/>
    </source>
</evidence>
<keyword evidence="3" id="KW-1185">Reference proteome</keyword>
<dbReference type="InterPro" id="IPR001611">
    <property type="entry name" value="Leu-rich_rpt"/>
</dbReference>
<name>A0A9Q0N881_9DIPT</name>
<evidence type="ECO:0000313" key="2">
    <source>
        <dbReference type="EMBL" id="KAJ6644424.1"/>
    </source>
</evidence>
<organism evidence="2 3">
    <name type="scientific">Pseudolycoriella hygida</name>
    <dbReference type="NCBI Taxonomy" id="35572"/>
    <lineage>
        <taxon>Eukaryota</taxon>
        <taxon>Metazoa</taxon>
        <taxon>Ecdysozoa</taxon>
        <taxon>Arthropoda</taxon>
        <taxon>Hexapoda</taxon>
        <taxon>Insecta</taxon>
        <taxon>Pterygota</taxon>
        <taxon>Neoptera</taxon>
        <taxon>Endopterygota</taxon>
        <taxon>Diptera</taxon>
        <taxon>Nematocera</taxon>
        <taxon>Sciaroidea</taxon>
        <taxon>Sciaridae</taxon>
        <taxon>Pseudolycoriella</taxon>
    </lineage>
</organism>
<dbReference type="InterPro" id="IPR032675">
    <property type="entry name" value="LRR_dom_sf"/>
</dbReference>
<dbReference type="AlphaFoldDB" id="A0A9Q0N881"/>
<dbReference type="Pfam" id="PF13855">
    <property type="entry name" value="LRR_8"/>
    <property type="match status" value="1"/>
</dbReference>
<accession>A0A9Q0N881</accession>
<dbReference type="EMBL" id="WJQU01000002">
    <property type="protein sequence ID" value="KAJ6644424.1"/>
    <property type="molecule type" value="Genomic_DNA"/>
</dbReference>
<comment type="caution">
    <text evidence="2">The sequence shown here is derived from an EMBL/GenBank/DDBJ whole genome shotgun (WGS) entry which is preliminary data.</text>
</comment>
<sequence length="217" mass="24954">MWKSLKLQIFILSFLAFWSLSHGFEIKCTFAYTQIRQSEHNRYTCTAEIVEIESELLDDETTLTDIKGTHLTEKQNTTEITKENKDVEVFLIWSSHDNLTSLPKNLDKFFPNLISLQWWNGDLSEIAAKDLNFPNLINLGLHNNKLRALNGDLFKFTPKLQTIGFEENLIMEVGDGLLDGLSNLTSAYFDGNICIQFDATKKEHIRKLKDIIEFSCA</sequence>
<evidence type="ECO:0000256" key="1">
    <source>
        <dbReference type="SAM" id="SignalP"/>
    </source>
</evidence>
<proteinExistence type="predicted"/>